<dbReference type="GO" id="GO:0046688">
    <property type="term" value="P:response to copper ion"/>
    <property type="evidence" value="ECO:0007669"/>
    <property type="project" value="InterPro"/>
</dbReference>
<dbReference type="Gene3D" id="2.60.40.1220">
    <property type="match status" value="1"/>
</dbReference>
<keyword evidence="4" id="KW-0472">Membrane</keyword>
<evidence type="ECO:0000256" key="3">
    <source>
        <dbReference type="SAM" id="MobiDB-lite"/>
    </source>
</evidence>
<dbReference type="AlphaFoldDB" id="A0A8J3K7L0"/>
<keyword evidence="4" id="KW-0812">Transmembrane</keyword>
<dbReference type="SUPFAM" id="SSF81296">
    <property type="entry name" value="E set domains"/>
    <property type="match status" value="1"/>
</dbReference>
<keyword evidence="8" id="KW-1185">Reference proteome</keyword>
<keyword evidence="4" id="KW-1133">Transmembrane helix</keyword>
<sequence>MRMSRKIVAVLAAVAVAVLLPSPAQAHGQLAFSDPVDRSTLTEPRESVRLVFTEKPNPAAYFTVKAPDGTRVDHGWSGGEPKPLPSPVQELTLRDGNWEPQLYKTGFPAVIPVSHWPQTGVYTITYLSVASDSDKVSGEIRFDYQGKITAAPAGWQPPTNQPDPLLLGQTAPPQQPAASGNSITVSGTAPAEPGSPTWPYWALAGLVAALAVGGVLAHRRRTAR</sequence>
<protein>
    <recommendedName>
        <fullName evidence="6">CopC domain-containing protein</fullName>
    </recommendedName>
</protein>
<dbReference type="EMBL" id="BONG01000035">
    <property type="protein sequence ID" value="GIF91683.1"/>
    <property type="molecule type" value="Genomic_DNA"/>
</dbReference>
<dbReference type="GO" id="GO:0042597">
    <property type="term" value="C:periplasmic space"/>
    <property type="evidence" value="ECO:0007669"/>
    <property type="project" value="InterPro"/>
</dbReference>
<feature type="chain" id="PRO_5035297251" description="CopC domain-containing protein" evidence="5">
    <location>
        <begin position="27"/>
        <end position="224"/>
    </location>
</feature>
<evidence type="ECO:0000259" key="6">
    <source>
        <dbReference type="Pfam" id="PF04234"/>
    </source>
</evidence>
<evidence type="ECO:0000256" key="4">
    <source>
        <dbReference type="SAM" id="Phobius"/>
    </source>
</evidence>
<name>A0A8J3K7L0_9ACTN</name>
<feature type="transmembrane region" description="Helical" evidence="4">
    <location>
        <begin position="198"/>
        <end position="217"/>
    </location>
</feature>
<reference evidence="7 8" key="1">
    <citation type="submission" date="2021-01" db="EMBL/GenBank/DDBJ databases">
        <title>Whole genome shotgun sequence of Catellatospora chokoriensis NBRC 107358.</title>
        <authorList>
            <person name="Komaki H."/>
            <person name="Tamura T."/>
        </authorList>
    </citation>
    <scope>NUCLEOTIDE SEQUENCE [LARGE SCALE GENOMIC DNA]</scope>
    <source>
        <strain evidence="7 8">NBRC 107358</strain>
    </source>
</reference>
<organism evidence="7 8">
    <name type="scientific">Catellatospora chokoriensis</name>
    <dbReference type="NCBI Taxonomy" id="310353"/>
    <lineage>
        <taxon>Bacteria</taxon>
        <taxon>Bacillati</taxon>
        <taxon>Actinomycetota</taxon>
        <taxon>Actinomycetes</taxon>
        <taxon>Micromonosporales</taxon>
        <taxon>Micromonosporaceae</taxon>
        <taxon>Catellatospora</taxon>
    </lineage>
</organism>
<feature type="region of interest" description="Disordered" evidence="3">
    <location>
        <begin position="151"/>
        <end position="190"/>
    </location>
</feature>
<dbReference type="InterPro" id="IPR014756">
    <property type="entry name" value="Ig_E-set"/>
</dbReference>
<comment type="caution">
    <text evidence="7">The sequence shown here is derived from an EMBL/GenBank/DDBJ whole genome shotgun (WGS) entry which is preliminary data.</text>
</comment>
<dbReference type="InterPro" id="IPR014755">
    <property type="entry name" value="Cu-Rt/internalin_Ig-like"/>
</dbReference>
<dbReference type="Proteomes" id="UP000619293">
    <property type="component" value="Unassembled WGS sequence"/>
</dbReference>
<dbReference type="InterPro" id="IPR007348">
    <property type="entry name" value="CopC_dom"/>
</dbReference>
<keyword evidence="2" id="KW-0186">Copper</keyword>
<evidence type="ECO:0000313" key="7">
    <source>
        <dbReference type="EMBL" id="GIF91683.1"/>
    </source>
</evidence>
<gene>
    <name evidence="7" type="ORF">Cch02nite_51270</name>
</gene>
<dbReference type="GO" id="GO:0005507">
    <property type="term" value="F:copper ion binding"/>
    <property type="evidence" value="ECO:0007669"/>
    <property type="project" value="InterPro"/>
</dbReference>
<feature type="domain" description="CopC" evidence="6">
    <location>
        <begin position="27"/>
        <end position="143"/>
    </location>
</feature>
<feature type="signal peptide" evidence="5">
    <location>
        <begin position="1"/>
        <end position="26"/>
    </location>
</feature>
<evidence type="ECO:0000256" key="5">
    <source>
        <dbReference type="SAM" id="SignalP"/>
    </source>
</evidence>
<feature type="compositionally biased region" description="Polar residues" evidence="3">
    <location>
        <begin position="176"/>
        <end position="187"/>
    </location>
</feature>
<accession>A0A8J3K7L0</accession>
<evidence type="ECO:0000313" key="8">
    <source>
        <dbReference type="Proteomes" id="UP000619293"/>
    </source>
</evidence>
<evidence type="ECO:0000256" key="2">
    <source>
        <dbReference type="ARBA" id="ARBA00023008"/>
    </source>
</evidence>
<keyword evidence="1 5" id="KW-0732">Signal</keyword>
<proteinExistence type="predicted"/>
<evidence type="ECO:0000256" key="1">
    <source>
        <dbReference type="ARBA" id="ARBA00022729"/>
    </source>
</evidence>
<dbReference type="Pfam" id="PF04234">
    <property type="entry name" value="CopC"/>
    <property type="match status" value="1"/>
</dbReference>